<sequence length="316" mass="36097">MLAYYQRDHQAQDPPDLCFPPYYTTGPEIPRIARRVMKISSECAPCVYLQLMRTLDHQKIPDQRAIQAEIMTVLGAQWETLDNPGIALNMMYKIANENTGADDAYVEDKRRVNRLADRYWNDHPIALSDIPARVLYAAAGNIIDAGLGMPPDEISQQVEQAIAEGMARDDSAQFLNQVPKRGTILYITDNAGEIIFDRELMRSLQYNEWRIHVLVRHQPFLNDVTRDDIGSLHLEEVCDEILDLGDDFALWRVDFHDTRSFGQRYDGFIIKGIANLEILSHRRLPAPALFVYRAKCPPSSRLAGVQWNGNVAWLQD</sequence>
<evidence type="ECO:0000313" key="2">
    <source>
        <dbReference type="EMBL" id="PSR29091.1"/>
    </source>
</evidence>
<reference evidence="2 3" key="1">
    <citation type="journal article" date="2014" name="BMC Genomics">
        <title>Comparison of environmental and isolate Sulfobacillus genomes reveals diverse carbon, sulfur, nitrogen, and hydrogen metabolisms.</title>
        <authorList>
            <person name="Justice N.B."/>
            <person name="Norman A."/>
            <person name="Brown C.T."/>
            <person name="Singh A."/>
            <person name="Thomas B.C."/>
            <person name="Banfield J.F."/>
        </authorList>
    </citation>
    <scope>NUCLEOTIDE SEQUENCE [LARGE SCALE GENOMIC DNA]</scope>
    <source>
        <strain evidence="2">AMDSBA1</strain>
    </source>
</reference>
<comment type="caution">
    <text evidence="2">The sequence shown here is derived from an EMBL/GenBank/DDBJ whole genome shotgun (WGS) entry which is preliminary data.</text>
</comment>
<dbReference type="Pfam" id="PF01937">
    <property type="entry name" value="ARMT1-like_dom"/>
    <property type="match status" value="1"/>
</dbReference>
<evidence type="ECO:0000313" key="3">
    <source>
        <dbReference type="Proteomes" id="UP000242699"/>
    </source>
</evidence>
<evidence type="ECO:0000259" key="1">
    <source>
        <dbReference type="Pfam" id="PF01937"/>
    </source>
</evidence>
<dbReference type="Gene3D" id="3.40.50.10880">
    <property type="entry name" value="Uncharacterised protein PF01937, DUF89, domain 3"/>
    <property type="match status" value="1"/>
</dbReference>
<dbReference type="EMBL" id="PXYT01000017">
    <property type="protein sequence ID" value="PSR29091.1"/>
    <property type="molecule type" value="Genomic_DNA"/>
</dbReference>
<organism evidence="2 3">
    <name type="scientific">Sulfobacillus benefaciens</name>
    <dbReference type="NCBI Taxonomy" id="453960"/>
    <lineage>
        <taxon>Bacteria</taxon>
        <taxon>Bacillati</taxon>
        <taxon>Bacillota</taxon>
        <taxon>Clostridia</taxon>
        <taxon>Eubacteriales</taxon>
        <taxon>Clostridiales Family XVII. Incertae Sedis</taxon>
        <taxon>Sulfobacillus</taxon>
    </lineage>
</organism>
<dbReference type="SUPFAM" id="SSF111321">
    <property type="entry name" value="AF1104-like"/>
    <property type="match status" value="1"/>
</dbReference>
<dbReference type="AlphaFoldDB" id="A0A2T2X3L4"/>
<name>A0A2T2X3L4_9FIRM</name>
<feature type="domain" description="Damage-control phosphatase ARMT1-like metal-binding" evidence="1">
    <location>
        <begin position="40"/>
        <end position="306"/>
    </location>
</feature>
<dbReference type="InterPro" id="IPR002791">
    <property type="entry name" value="ARMT1-like_metal-bd"/>
</dbReference>
<proteinExistence type="predicted"/>
<gene>
    <name evidence="2" type="ORF">C7B43_08760</name>
</gene>
<dbReference type="InterPro" id="IPR014444">
    <property type="entry name" value="PH1575-like"/>
</dbReference>
<dbReference type="PIRSF" id="PIRSF006593">
    <property type="entry name" value="UCP006593"/>
    <property type="match status" value="1"/>
</dbReference>
<protein>
    <recommendedName>
        <fullName evidence="1">Damage-control phosphatase ARMT1-like metal-binding domain-containing protein</fullName>
    </recommendedName>
</protein>
<accession>A0A2T2X3L4</accession>
<dbReference type="InterPro" id="IPR036075">
    <property type="entry name" value="ARMT-1-like_metal-bd_sf"/>
</dbReference>
<dbReference type="Proteomes" id="UP000242699">
    <property type="component" value="Unassembled WGS sequence"/>
</dbReference>